<dbReference type="InterPro" id="IPR007110">
    <property type="entry name" value="Ig-like_dom"/>
</dbReference>
<dbReference type="GO" id="GO:0016020">
    <property type="term" value="C:membrane"/>
    <property type="evidence" value="ECO:0007669"/>
    <property type="project" value="TreeGrafter"/>
</dbReference>
<keyword evidence="2" id="KW-0732">Signal</keyword>
<evidence type="ECO:0000313" key="10">
    <source>
        <dbReference type="Ensembl" id="ENSOCUP00000020349.2"/>
    </source>
</evidence>
<dbReference type="SMART" id="SM00409">
    <property type="entry name" value="IG"/>
    <property type="match status" value="4"/>
</dbReference>
<keyword evidence="1" id="KW-0597">Phosphoprotein</keyword>
<dbReference type="Ensembl" id="ENSOCUT00000031424.2">
    <property type="protein sequence ID" value="ENSOCUP00000020349.2"/>
    <property type="gene ID" value="ENSOCUG00000023058.2"/>
</dbReference>
<dbReference type="GeneTree" id="ENSGT00940000161314"/>
<accession>G1TTH8</accession>
<dbReference type="SUPFAM" id="SSF48726">
    <property type="entry name" value="Immunoglobulin"/>
    <property type="match status" value="3"/>
</dbReference>
<protein>
    <submittedName>
        <fullName evidence="10">Immunoglobulin superfamily member 8</fullName>
    </submittedName>
</protein>
<dbReference type="GO" id="GO:0012505">
    <property type="term" value="C:endomembrane system"/>
    <property type="evidence" value="ECO:0007669"/>
    <property type="project" value="UniProtKB-SubCell"/>
</dbReference>
<organism evidence="10 11">
    <name type="scientific">Oryctolagus cuniculus</name>
    <name type="common">Rabbit</name>
    <dbReference type="NCBI Taxonomy" id="9986"/>
    <lineage>
        <taxon>Eukaryota</taxon>
        <taxon>Metazoa</taxon>
        <taxon>Chordata</taxon>
        <taxon>Craniata</taxon>
        <taxon>Vertebrata</taxon>
        <taxon>Euteleostomi</taxon>
        <taxon>Mammalia</taxon>
        <taxon>Eutheria</taxon>
        <taxon>Euarchontoglires</taxon>
        <taxon>Glires</taxon>
        <taxon>Lagomorpha</taxon>
        <taxon>Leporidae</taxon>
        <taxon>Oryctolagus</taxon>
    </lineage>
</organism>
<dbReference type="ExpressionAtlas" id="G1TTH8">
    <property type="expression patterns" value="baseline"/>
</dbReference>
<keyword evidence="8" id="KW-1133">Transmembrane helix</keyword>
<dbReference type="Bgee" id="ENSOCUG00000023058">
    <property type="expression patterns" value="Expressed in brain and 19 other cell types or tissues"/>
</dbReference>
<feature type="transmembrane region" description="Helical" evidence="8">
    <location>
        <begin position="595"/>
        <end position="622"/>
    </location>
</feature>
<keyword evidence="11" id="KW-1185">Reference proteome</keyword>
<dbReference type="EMBL" id="AAGW02000295">
    <property type="status" value="NOT_ANNOTATED_CDS"/>
    <property type="molecule type" value="Genomic_DNA"/>
</dbReference>
<reference evidence="10" key="3">
    <citation type="submission" date="2025-09" db="UniProtKB">
        <authorList>
            <consortium name="Ensembl"/>
        </authorList>
    </citation>
    <scope>IDENTIFICATION</scope>
    <source>
        <strain evidence="10">Thorbecke</strain>
    </source>
</reference>
<reference evidence="10" key="2">
    <citation type="submission" date="2025-08" db="UniProtKB">
        <authorList>
            <consortium name="Ensembl"/>
        </authorList>
    </citation>
    <scope>IDENTIFICATION</scope>
    <source>
        <strain evidence="10">Thorbecke</strain>
    </source>
</reference>
<reference evidence="10 11" key="1">
    <citation type="journal article" date="2011" name="Nature">
        <title>A high-resolution map of human evolutionary constraint using 29 mammals.</title>
        <authorList>
            <person name="Lindblad-Toh K."/>
            <person name="Garber M."/>
            <person name="Zuk O."/>
            <person name="Lin M.F."/>
            <person name="Parker B.J."/>
            <person name="Washietl S."/>
            <person name="Kheradpour P."/>
            <person name="Ernst J."/>
            <person name="Jordan G."/>
            <person name="Mauceli E."/>
            <person name="Ward L.D."/>
            <person name="Lowe C.B."/>
            <person name="Holloway A.K."/>
            <person name="Clamp M."/>
            <person name="Gnerre S."/>
            <person name="Alfoldi J."/>
            <person name="Beal K."/>
            <person name="Chang J."/>
            <person name="Clawson H."/>
            <person name="Cuff J."/>
            <person name="Di Palma F."/>
            <person name="Fitzgerald S."/>
            <person name="Flicek P."/>
            <person name="Guttman M."/>
            <person name="Hubisz M.J."/>
            <person name="Jaffe D.B."/>
            <person name="Jungreis I."/>
            <person name="Kent W.J."/>
            <person name="Kostka D."/>
            <person name="Lara M."/>
            <person name="Martins A.L."/>
            <person name="Massingham T."/>
            <person name="Moltke I."/>
            <person name="Raney B.J."/>
            <person name="Rasmussen M.D."/>
            <person name="Robinson J."/>
            <person name="Stark A."/>
            <person name="Vilella A.J."/>
            <person name="Wen J."/>
            <person name="Xie X."/>
            <person name="Zody M.C."/>
            <person name="Baldwin J."/>
            <person name="Bloom T."/>
            <person name="Chin C.W."/>
            <person name="Heiman D."/>
            <person name="Nicol R."/>
            <person name="Nusbaum C."/>
            <person name="Young S."/>
            <person name="Wilkinson J."/>
            <person name="Worley K.C."/>
            <person name="Kovar C.L."/>
            <person name="Muzny D.M."/>
            <person name="Gibbs R.A."/>
            <person name="Cree A."/>
            <person name="Dihn H.H."/>
            <person name="Fowler G."/>
            <person name="Jhangiani S."/>
            <person name="Joshi V."/>
            <person name="Lee S."/>
            <person name="Lewis L.R."/>
            <person name="Nazareth L.V."/>
            <person name="Okwuonu G."/>
            <person name="Santibanez J."/>
            <person name="Warren W.C."/>
            <person name="Mardis E.R."/>
            <person name="Weinstock G.M."/>
            <person name="Wilson R.K."/>
            <person name="Delehaunty K."/>
            <person name="Dooling D."/>
            <person name="Fronik C."/>
            <person name="Fulton L."/>
            <person name="Fulton B."/>
            <person name="Graves T."/>
            <person name="Minx P."/>
            <person name="Sodergren E."/>
            <person name="Birney E."/>
            <person name="Margulies E.H."/>
            <person name="Herrero J."/>
            <person name="Green E.D."/>
            <person name="Haussler D."/>
            <person name="Siepel A."/>
            <person name="Goldman N."/>
            <person name="Pollard K.S."/>
            <person name="Pedersen J.S."/>
            <person name="Lander E.S."/>
            <person name="Kellis M."/>
        </authorList>
    </citation>
    <scope>NUCLEOTIDE SEQUENCE [LARGE SCALE GENOMIC DNA]</scope>
    <source>
        <strain evidence="10 11">Thorbecke inbred</strain>
    </source>
</reference>
<keyword evidence="8" id="KW-0812">Transmembrane</keyword>
<keyword evidence="5" id="KW-0393">Immunoglobulin domain</keyword>
<evidence type="ECO:0000256" key="4">
    <source>
        <dbReference type="ARBA" id="ARBA00023180"/>
    </source>
</evidence>
<evidence type="ECO:0000313" key="11">
    <source>
        <dbReference type="Proteomes" id="UP000001811"/>
    </source>
</evidence>
<gene>
    <name evidence="10" type="primary">IGSF8</name>
</gene>
<dbReference type="InterPro" id="IPR003599">
    <property type="entry name" value="Ig_sub"/>
</dbReference>
<feature type="domain" description="Ig-like" evidence="9">
    <location>
        <begin position="318"/>
        <end position="439"/>
    </location>
</feature>
<proteinExistence type="predicted"/>
<evidence type="ECO:0000256" key="8">
    <source>
        <dbReference type="SAM" id="Phobius"/>
    </source>
</evidence>
<dbReference type="PROSITE" id="PS50835">
    <property type="entry name" value="IG_LIKE"/>
    <property type="match status" value="2"/>
</dbReference>
<comment type="subcellular location">
    <subcellularLocation>
        <location evidence="6">Endomembrane system</location>
        <topology evidence="6">Single-pass membrane protein</topology>
    </subcellularLocation>
</comment>
<dbReference type="Gene3D" id="2.60.40.10">
    <property type="entry name" value="Immunoglobulins"/>
    <property type="match status" value="1"/>
</dbReference>
<feature type="domain" description="Ig-like" evidence="9">
    <location>
        <begin position="446"/>
        <end position="559"/>
    </location>
</feature>
<evidence type="ECO:0000256" key="2">
    <source>
        <dbReference type="ARBA" id="ARBA00022729"/>
    </source>
</evidence>
<feature type="compositionally biased region" description="Pro residues" evidence="7">
    <location>
        <begin position="47"/>
        <end position="60"/>
    </location>
</feature>
<evidence type="ECO:0000256" key="6">
    <source>
        <dbReference type="ARBA" id="ARBA00037847"/>
    </source>
</evidence>
<dbReference type="InterPro" id="IPR013783">
    <property type="entry name" value="Ig-like_fold"/>
</dbReference>
<dbReference type="PANTHER" id="PTHR12207">
    <property type="entry name" value="V-SET AND TRANSMEMBRANE DOMAIN-CONTAINING PROTEIN"/>
    <property type="match status" value="1"/>
</dbReference>
<keyword evidence="4" id="KW-0325">Glycoprotein</keyword>
<dbReference type="InterPro" id="IPR051102">
    <property type="entry name" value="IgSF_V-set/TM_domain"/>
</dbReference>
<dbReference type="InterPro" id="IPR036179">
    <property type="entry name" value="Ig-like_dom_sf"/>
</dbReference>
<evidence type="ECO:0000259" key="9">
    <source>
        <dbReference type="PROSITE" id="PS50835"/>
    </source>
</evidence>
<feature type="region of interest" description="Disordered" evidence="7">
    <location>
        <begin position="1"/>
        <end position="66"/>
    </location>
</feature>
<evidence type="ECO:0000256" key="1">
    <source>
        <dbReference type="ARBA" id="ARBA00022553"/>
    </source>
</evidence>
<keyword evidence="8" id="KW-0472">Membrane</keyword>
<dbReference type="FunFam" id="2.60.40.10:FF:000863">
    <property type="entry name" value="immunoglobulin superfamily member 8"/>
    <property type="match status" value="1"/>
</dbReference>
<dbReference type="AlphaFoldDB" id="G1TTH8"/>
<name>G1TTH8_RABIT</name>
<keyword evidence="3" id="KW-1015">Disulfide bond</keyword>
<dbReference type="PANTHER" id="PTHR12207:SF22">
    <property type="entry name" value="IMMUNOGLOBULIN SUPERFAMILY MEMBER 8"/>
    <property type="match status" value="1"/>
</dbReference>
<dbReference type="Proteomes" id="UP000001811">
    <property type="component" value="Chromosome 13"/>
</dbReference>
<evidence type="ECO:0000256" key="5">
    <source>
        <dbReference type="ARBA" id="ARBA00023319"/>
    </source>
</evidence>
<evidence type="ECO:0000256" key="3">
    <source>
        <dbReference type="ARBA" id="ARBA00023157"/>
    </source>
</evidence>
<sequence>MVPGAAEGGSKSSGRRQRGGGTQQLPLGAGPLRIPTPRCSASCSPPGHAPPAAPAPQSPRRPPETPQIRLRTMGALRPTPPPRLLQLLLLTLGVGCGAREVLVPEGPLYRVAGTAVSISCNGDAVLLKIARLQAQDAGIYECYTPSTDTRYLGSYSGKVELRVLPDMLQVSAAPPGPRGRQAPASPPRLTVHEGQELALGCLARTSTQKHTHLAVSFGRAVPEAPVGRATLQEVVGLRSDLAVEAGAPYAERLAAGELRLGKEGSDRYRMVVGGAQAEDAGTYHCTAAEWIQDPDGSWAQIAEKRAVLAQVDVQTLSSQLAVTVGPGERRIGPGEPLELLCNVSGALPPPGRHAAYSVGWEMAPAGAPGPGRLVAQLDTEGVGSLGPGYEGRHIAMEKVASRTYRLRLEAARPADAGTYRCLAKAYVRGSGTRLREAASARSRPLPVHVREEGVVLEAVAWLAGGTVYRGETASLLCNISVRGGPPGLRLAASWWVERPEEGELSSSPAQLVGGVGQDGVAELGVRPGGGPVSVELVGPRSHRLRLHSLGPEDEGVYHCAPSAWVQHADYSWYQAGSARSGPVTVYPYTHALDTLLVPMLVGTGVALVTGAIVLGTITCCFMKRLRKR</sequence>
<evidence type="ECO:0000256" key="7">
    <source>
        <dbReference type="SAM" id="MobiDB-lite"/>
    </source>
</evidence>